<evidence type="ECO:0000313" key="2">
    <source>
        <dbReference type="EMBL" id="GJT10458.1"/>
    </source>
</evidence>
<feature type="compositionally biased region" description="Polar residues" evidence="1">
    <location>
        <begin position="46"/>
        <end position="60"/>
    </location>
</feature>
<reference evidence="2" key="1">
    <citation type="journal article" date="2022" name="Int. J. Mol. Sci.">
        <title>Draft Genome of Tanacetum Coccineum: Genomic Comparison of Closely Related Tanacetum-Family Plants.</title>
        <authorList>
            <person name="Yamashiro T."/>
            <person name="Shiraishi A."/>
            <person name="Nakayama K."/>
            <person name="Satake H."/>
        </authorList>
    </citation>
    <scope>NUCLEOTIDE SEQUENCE</scope>
</reference>
<protein>
    <submittedName>
        <fullName evidence="2">Uncharacterized protein</fullName>
    </submittedName>
</protein>
<dbReference type="EMBL" id="BQNB010012989">
    <property type="protein sequence ID" value="GJT10458.1"/>
    <property type="molecule type" value="Genomic_DNA"/>
</dbReference>
<sequence length="254" mass="28312">MTLRSGLDQLRPGFSKIYNLLDDVLPKDLDYLYNLEASVKSLLESSDTSDAGGQTLNSSHGCIRSRSKSKENERLKPRCAAKARIYIWEKKASDLILASHVSVDDVALAAVKDDDCFGVFTIHQIKEAASGIFSTPKETLKFLTKYLATFSGEDANAMEEAKEEVVYTIIEFVKSPNMFQVALIGGDVSLIKGEVAFFGDDVALKLHKVSYEQSHYKQDKTITRQSINVKRHIFNVIGDTEKFEERDLNIGGDC</sequence>
<dbReference type="Proteomes" id="UP001151760">
    <property type="component" value="Unassembled WGS sequence"/>
</dbReference>
<organism evidence="2 3">
    <name type="scientific">Tanacetum coccineum</name>
    <dbReference type="NCBI Taxonomy" id="301880"/>
    <lineage>
        <taxon>Eukaryota</taxon>
        <taxon>Viridiplantae</taxon>
        <taxon>Streptophyta</taxon>
        <taxon>Embryophyta</taxon>
        <taxon>Tracheophyta</taxon>
        <taxon>Spermatophyta</taxon>
        <taxon>Magnoliopsida</taxon>
        <taxon>eudicotyledons</taxon>
        <taxon>Gunneridae</taxon>
        <taxon>Pentapetalae</taxon>
        <taxon>asterids</taxon>
        <taxon>campanulids</taxon>
        <taxon>Asterales</taxon>
        <taxon>Asteraceae</taxon>
        <taxon>Asteroideae</taxon>
        <taxon>Anthemideae</taxon>
        <taxon>Anthemidinae</taxon>
        <taxon>Tanacetum</taxon>
    </lineage>
</organism>
<evidence type="ECO:0000313" key="3">
    <source>
        <dbReference type="Proteomes" id="UP001151760"/>
    </source>
</evidence>
<accession>A0ABQ5BAD9</accession>
<feature type="region of interest" description="Disordered" evidence="1">
    <location>
        <begin position="46"/>
        <end position="69"/>
    </location>
</feature>
<gene>
    <name evidence="2" type="ORF">Tco_0857500</name>
</gene>
<comment type="caution">
    <text evidence="2">The sequence shown here is derived from an EMBL/GenBank/DDBJ whole genome shotgun (WGS) entry which is preliminary data.</text>
</comment>
<name>A0ABQ5BAD9_9ASTR</name>
<evidence type="ECO:0000256" key="1">
    <source>
        <dbReference type="SAM" id="MobiDB-lite"/>
    </source>
</evidence>
<proteinExistence type="predicted"/>
<keyword evidence="3" id="KW-1185">Reference proteome</keyword>
<reference evidence="2" key="2">
    <citation type="submission" date="2022-01" db="EMBL/GenBank/DDBJ databases">
        <authorList>
            <person name="Yamashiro T."/>
            <person name="Shiraishi A."/>
            <person name="Satake H."/>
            <person name="Nakayama K."/>
        </authorList>
    </citation>
    <scope>NUCLEOTIDE SEQUENCE</scope>
</reference>